<name>A0AAT9J9I4_9VIRU</name>
<sequence length="32" mass="3878">MFNPICTRCKKPFKGYYTKCNECIKEIFENDL</sequence>
<reference evidence="1" key="2">
    <citation type="submission" date="2024-03" db="EMBL/GenBank/DDBJ databases">
        <authorList>
            <person name="Ni Y."/>
            <person name="Xu T."/>
            <person name="Yan S."/>
            <person name="Chen L."/>
            <person name="Wang Y."/>
        </authorList>
    </citation>
    <scope>NUCLEOTIDE SEQUENCE</scope>
    <source>
        <strain evidence="1">NBC1</strain>
    </source>
</reference>
<organism evidence="1">
    <name type="scientific">Nitrosopumilaceae spindle-shaped virus</name>
    <dbReference type="NCBI Taxonomy" id="3065433"/>
    <lineage>
        <taxon>Viruses</taxon>
    </lineage>
</organism>
<reference evidence="1" key="1">
    <citation type="journal article" date="2024" name="Environ. Microbiol. Rep.">
        <title>Hiding in plain sight: The discovery of complete genomes of 11 hypothetical spindle-shaped viruses that putatively infect mesophilic ammonia-oxidizing archaea.</title>
        <authorList>
            <person name="Ni Y."/>
            <person name="Xu T."/>
            <person name="Yan S."/>
            <person name="Chen L."/>
            <person name="Wang Y."/>
        </authorList>
    </citation>
    <scope>NUCLEOTIDE SEQUENCE</scope>
    <source>
        <strain evidence="1">NBC1</strain>
    </source>
</reference>
<protein>
    <submittedName>
        <fullName evidence="1">ORF13</fullName>
    </submittedName>
</protein>
<evidence type="ECO:0000313" key="1">
    <source>
        <dbReference type="EMBL" id="DBA51871.1"/>
    </source>
</evidence>
<proteinExistence type="predicted"/>
<dbReference type="EMBL" id="BK067786">
    <property type="protein sequence ID" value="DBA51871.1"/>
    <property type="molecule type" value="Genomic_DNA"/>
</dbReference>
<accession>A0AAT9J9I4</accession>